<dbReference type="AlphaFoldDB" id="A0A0A9A642"/>
<accession>A0A0A9A642</accession>
<evidence type="ECO:0000313" key="1">
    <source>
        <dbReference type="EMBL" id="JAD42512.1"/>
    </source>
</evidence>
<sequence length="54" mass="6656">MYYVLLNPYVCINEYHFGLVRGINFTANIYYISWQKQQNTVQWNFFYDKSFSNI</sequence>
<proteinExistence type="predicted"/>
<reference evidence="1" key="2">
    <citation type="journal article" date="2015" name="Data Brief">
        <title>Shoot transcriptome of the giant reed, Arundo donax.</title>
        <authorList>
            <person name="Barrero R.A."/>
            <person name="Guerrero F.D."/>
            <person name="Moolhuijzen P."/>
            <person name="Goolsby J.A."/>
            <person name="Tidwell J."/>
            <person name="Bellgard S.E."/>
            <person name="Bellgard M.I."/>
        </authorList>
    </citation>
    <scope>NUCLEOTIDE SEQUENCE</scope>
    <source>
        <tissue evidence="1">Shoot tissue taken approximately 20 cm above the soil surface</tissue>
    </source>
</reference>
<organism evidence="1">
    <name type="scientific">Arundo donax</name>
    <name type="common">Giant reed</name>
    <name type="synonym">Donax arundinaceus</name>
    <dbReference type="NCBI Taxonomy" id="35708"/>
    <lineage>
        <taxon>Eukaryota</taxon>
        <taxon>Viridiplantae</taxon>
        <taxon>Streptophyta</taxon>
        <taxon>Embryophyta</taxon>
        <taxon>Tracheophyta</taxon>
        <taxon>Spermatophyta</taxon>
        <taxon>Magnoliopsida</taxon>
        <taxon>Liliopsida</taxon>
        <taxon>Poales</taxon>
        <taxon>Poaceae</taxon>
        <taxon>PACMAD clade</taxon>
        <taxon>Arundinoideae</taxon>
        <taxon>Arundineae</taxon>
        <taxon>Arundo</taxon>
    </lineage>
</organism>
<dbReference type="EMBL" id="GBRH01255383">
    <property type="protein sequence ID" value="JAD42512.1"/>
    <property type="molecule type" value="Transcribed_RNA"/>
</dbReference>
<reference evidence="1" key="1">
    <citation type="submission" date="2014-09" db="EMBL/GenBank/DDBJ databases">
        <authorList>
            <person name="Magalhaes I.L.F."/>
            <person name="Oliveira U."/>
            <person name="Santos F.R."/>
            <person name="Vidigal T.H.D.A."/>
            <person name="Brescovit A.D."/>
            <person name="Santos A.J."/>
        </authorList>
    </citation>
    <scope>NUCLEOTIDE SEQUENCE</scope>
    <source>
        <tissue evidence="1">Shoot tissue taken approximately 20 cm above the soil surface</tissue>
    </source>
</reference>
<protein>
    <submittedName>
        <fullName evidence="1">Uncharacterized protein</fullName>
    </submittedName>
</protein>
<name>A0A0A9A642_ARUDO</name>